<evidence type="ECO:0000313" key="9">
    <source>
        <dbReference type="EMBL" id="KAJ7390829.1"/>
    </source>
</evidence>
<dbReference type="SMART" id="SM01189">
    <property type="entry name" value="ELM2"/>
    <property type="match status" value="1"/>
</dbReference>
<dbReference type="AlphaFoldDB" id="A0A9X0A0Y4"/>
<dbReference type="PROSITE" id="PS00028">
    <property type="entry name" value="ZINC_FINGER_C2H2_1"/>
    <property type="match status" value="2"/>
</dbReference>
<dbReference type="InterPro" id="IPR000949">
    <property type="entry name" value="ELM2_dom"/>
</dbReference>
<proteinExistence type="inferred from homology"/>
<dbReference type="PANTHER" id="PTHR10865">
    <property type="entry name" value="METASTASIS-ASSOCIATED PROTEIN AND MESODERM INDUCTION EARLY RESPONSE PROTEIN"/>
    <property type="match status" value="1"/>
</dbReference>
<keyword evidence="5" id="KW-0862">Zinc</keyword>
<evidence type="ECO:0000256" key="5">
    <source>
        <dbReference type="PROSITE-ProRule" id="PRU00042"/>
    </source>
</evidence>
<dbReference type="PROSITE" id="PS51156">
    <property type="entry name" value="ELM2"/>
    <property type="match status" value="1"/>
</dbReference>
<dbReference type="GO" id="GO:0043565">
    <property type="term" value="F:sequence-specific DNA binding"/>
    <property type="evidence" value="ECO:0007669"/>
    <property type="project" value="InterPro"/>
</dbReference>
<dbReference type="PANTHER" id="PTHR10865:SF29">
    <property type="entry name" value="METASTASIS ASSOCIATED 1-LIKE, ISOFORM D"/>
    <property type="match status" value="1"/>
</dbReference>
<dbReference type="GO" id="GO:0003714">
    <property type="term" value="F:transcription corepressor activity"/>
    <property type="evidence" value="ECO:0007669"/>
    <property type="project" value="TreeGrafter"/>
</dbReference>
<evidence type="ECO:0000313" key="10">
    <source>
        <dbReference type="Proteomes" id="UP001163046"/>
    </source>
</evidence>
<dbReference type="Pfam" id="PF01448">
    <property type="entry name" value="ELM2"/>
    <property type="match status" value="1"/>
</dbReference>
<evidence type="ECO:0000259" key="8">
    <source>
        <dbReference type="PROSITE" id="PS51156"/>
    </source>
</evidence>
<evidence type="ECO:0000256" key="2">
    <source>
        <dbReference type="ARBA" id="ARBA00023125"/>
    </source>
</evidence>
<feature type="domain" description="C2H2-type" evidence="7">
    <location>
        <begin position="226"/>
        <end position="253"/>
    </location>
</feature>
<comment type="caution">
    <text evidence="9">The sequence shown here is derived from an EMBL/GenBank/DDBJ whole genome shotgun (WGS) entry which is preliminary data.</text>
</comment>
<dbReference type="Pfam" id="PF17226">
    <property type="entry name" value="MTA_R1"/>
    <property type="match status" value="1"/>
</dbReference>
<dbReference type="SUPFAM" id="SSF57667">
    <property type="entry name" value="beta-beta-alpha zinc fingers"/>
    <property type="match status" value="1"/>
</dbReference>
<dbReference type="InterPro" id="IPR036236">
    <property type="entry name" value="Znf_C2H2_sf"/>
</dbReference>
<evidence type="ECO:0000256" key="4">
    <source>
        <dbReference type="ARBA" id="ARBA00093454"/>
    </source>
</evidence>
<evidence type="ECO:0000259" key="7">
    <source>
        <dbReference type="PROSITE" id="PS50157"/>
    </source>
</evidence>
<feature type="domain" description="C2H2-type" evidence="7">
    <location>
        <begin position="251"/>
        <end position="281"/>
    </location>
</feature>
<keyword evidence="10" id="KW-1185">Reference proteome</keyword>
<name>A0A9X0A0Y4_9CNID</name>
<keyword evidence="2" id="KW-0238">DNA-binding</keyword>
<keyword evidence="5" id="KW-0863">Zinc-finger</keyword>
<keyword evidence="5" id="KW-0479">Metal-binding</keyword>
<dbReference type="GO" id="GO:0042826">
    <property type="term" value="F:histone deacetylase binding"/>
    <property type="evidence" value="ECO:0007669"/>
    <property type="project" value="TreeGrafter"/>
</dbReference>
<dbReference type="GO" id="GO:0008270">
    <property type="term" value="F:zinc ion binding"/>
    <property type="evidence" value="ECO:0007669"/>
    <property type="project" value="UniProtKB-KW"/>
</dbReference>
<evidence type="ECO:0000256" key="6">
    <source>
        <dbReference type="SAM" id="MobiDB-lite"/>
    </source>
</evidence>
<reference evidence="9" key="1">
    <citation type="submission" date="2023-01" db="EMBL/GenBank/DDBJ databases">
        <title>Genome assembly of the deep-sea coral Lophelia pertusa.</title>
        <authorList>
            <person name="Herrera S."/>
            <person name="Cordes E."/>
        </authorList>
    </citation>
    <scope>NUCLEOTIDE SEQUENCE</scope>
    <source>
        <strain evidence="9">USNM1676648</strain>
        <tissue evidence="9">Polyp</tissue>
    </source>
</reference>
<dbReference type="InterPro" id="IPR013087">
    <property type="entry name" value="Znf_C2H2_type"/>
</dbReference>
<dbReference type="Gene3D" id="3.30.160.60">
    <property type="entry name" value="Classic Zinc Finger"/>
    <property type="match status" value="2"/>
</dbReference>
<dbReference type="InterPro" id="IPR000679">
    <property type="entry name" value="Znf_GATA"/>
</dbReference>
<keyword evidence="3" id="KW-0539">Nucleus</keyword>
<evidence type="ECO:0000256" key="3">
    <source>
        <dbReference type="ARBA" id="ARBA00023242"/>
    </source>
</evidence>
<feature type="region of interest" description="Disordered" evidence="6">
    <location>
        <begin position="350"/>
        <end position="429"/>
    </location>
</feature>
<dbReference type="OrthoDB" id="2193595at2759"/>
<dbReference type="Proteomes" id="UP001163046">
    <property type="component" value="Unassembled WGS sequence"/>
</dbReference>
<keyword evidence="1" id="KW-0597">Phosphoprotein</keyword>
<organism evidence="9 10">
    <name type="scientific">Desmophyllum pertusum</name>
    <dbReference type="NCBI Taxonomy" id="174260"/>
    <lineage>
        <taxon>Eukaryota</taxon>
        <taxon>Metazoa</taxon>
        <taxon>Cnidaria</taxon>
        <taxon>Anthozoa</taxon>
        <taxon>Hexacorallia</taxon>
        <taxon>Scleractinia</taxon>
        <taxon>Caryophylliina</taxon>
        <taxon>Caryophylliidae</taxon>
        <taxon>Desmophyllum</taxon>
    </lineage>
</organism>
<feature type="domain" description="ELM2" evidence="8">
    <location>
        <begin position="1"/>
        <end position="56"/>
    </location>
</feature>
<dbReference type="InterPro" id="IPR035170">
    <property type="entry name" value="MTA1_R1"/>
</dbReference>
<evidence type="ECO:0000256" key="1">
    <source>
        <dbReference type="ARBA" id="ARBA00022553"/>
    </source>
</evidence>
<dbReference type="EMBL" id="MU825411">
    <property type="protein sequence ID" value="KAJ7390829.1"/>
    <property type="molecule type" value="Genomic_DNA"/>
</dbReference>
<dbReference type="Gene3D" id="4.10.1240.50">
    <property type="match status" value="1"/>
</dbReference>
<dbReference type="GO" id="GO:0016581">
    <property type="term" value="C:NuRD complex"/>
    <property type="evidence" value="ECO:0007669"/>
    <property type="project" value="TreeGrafter"/>
</dbReference>
<accession>A0A9X0A0Y4</accession>
<comment type="similarity">
    <text evidence="4">Belongs to the metastasis-associated protein family.</text>
</comment>
<dbReference type="SMART" id="SM00401">
    <property type="entry name" value="ZnF_GATA"/>
    <property type="match status" value="1"/>
</dbReference>
<protein>
    <submittedName>
        <fullName evidence="9">Metastasis-associated protein mta1</fullName>
    </submittedName>
</protein>
<dbReference type="InterPro" id="IPR040138">
    <property type="entry name" value="MIER/MTA"/>
</dbReference>
<dbReference type="PROSITE" id="PS50157">
    <property type="entry name" value="ZINC_FINGER_C2H2_2"/>
    <property type="match status" value="2"/>
</dbReference>
<dbReference type="Pfam" id="PF00096">
    <property type="entry name" value="zf-C2H2"/>
    <property type="match status" value="2"/>
</dbReference>
<dbReference type="GO" id="GO:0000122">
    <property type="term" value="P:negative regulation of transcription by RNA polymerase II"/>
    <property type="evidence" value="ECO:0007669"/>
    <property type="project" value="TreeGrafter"/>
</dbReference>
<dbReference type="SMART" id="SM00355">
    <property type="entry name" value="ZnF_C2H2"/>
    <property type="match status" value="2"/>
</dbReference>
<dbReference type="GO" id="GO:0003713">
    <property type="term" value="F:transcription coactivator activity"/>
    <property type="evidence" value="ECO:0007669"/>
    <property type="project" value="TreeGrafter"/>
</dbReference>
<sequence length="429" mass="48333">MGIGTAYQAQVPKTARKGLQDDRDLSELETLVWDPNNTLQEQHVVSFLVVCKEDPSFAVDEDARVWSAGKQICLKKLFKNMEKILLNIQKDFLPWKSLFKYSGILLHVETTDRYLHQKRLKAVSKECNLTQIYIPGLGGNTTQSGKKQTSTIILTPPPGVATNLVGVSCESCYGAASQQWYPWGVNNSQHKFWLCTLCWIYWKKYGGLKRPDGLSGKGHGTLQPSYTCRVCGKVFNRAERLSSHMATHKMYKCGVLRCDKVFNSRPNLTRHLTAVHGYRPPSPRKLKPRSPFYIRATPLTRLSRRLCQDLYDKVHHCRVPGGALNVQEIRSQCLKRLDTPKVDAILKAKKQMKERKIHNAVDRIKSNPPKPRKPPRPPKPTLLPLPKEHAPISPSPPTPTGHSITSPSRKMIPPSKSLCTDPADPAQGE</sequence>
<gene>
    <name evidence="9" type="primary">MTA1_1</name>
    <name evidence="9" type="ORF">OS493_022388</name>
</gene>